<dbReference type="RefSeq" id="WP_053950438.1">
    <property type="nucleotide sequence ID" value="NZ_BAABVV010000028.1"/>
</dbReference>
<feature type="domain" description="Flavodoxin-like fold" evidence="2">
    <location>
        <begin position="1"/>
        <end position="161"/>
    </location>
</feature>
<keyword evidence="1" id="KW-0560">Oxidoreductase</keyword>
<evidence type="ECO:0000313" key="3">
    <source>
        <dbReference type="EMBL" id="GAA6114077.1"/>
    </source>
</evidence>
<dbReference type="SUPFAM" id="SSF52218">
    <property type="entry name" value="Flavoproteins"/>
    <property type="match status" value="1"/>
</dbReference>
<accession>A0ABP9ZH10</accession>
<gene>
    <name evidence="3" type="ORF">AP20H10_04400</name>
</gene>
<sequence>MKTLVLVSHPEYDNSMTEAFLKQSQSNIDSVDWVVLDQIQNQFTFDKDAEQKRLKQYDRILFQFPMYWYSAPALMKKYQDDVFTRNFIYADEQGWLNGKEFGIVMTLGDPLKDYQVGGSEGFSISELLKPYQAIAKKAHMEFLKPFVIEQFAYMTDAQKEKLLVDYCNYLTNDNFDSFASKQAWYVEQLSALKSTLSEDKQLQMEVLIDYIQGNIDQLDELKWEIELIKKEDDE</sequence>
<protein>
    <submittedName>
        <fullName evidence="3">NAD(P)H-dependent oxidoreductase</fullName>
    </submittedName>
</protein>
<dbReference type="Pfam" id="PF02525">
    <property type="entry name" value="Flavodoxin_2"/>
    <property type="match status" value="1"/>
</dbReference>
<evidence type="ECO:0000313" key="4">
    <source>
        <dbReference type="Proteomes" id="UP001438112"/>
    </source>
</evidence>
<name>A0ABP9ZH10_9LACO</name>
<dbReference type="Gene3D" id="3.40.50.360">
    <property type="match status" value="1"/>
</dbReference>
<dbReference type="EMBL" id="BAABVV010000028">
    <property type="protein sequence ID" value="GAA6114077.1"/>
    <property type="molecule type" value="Genomic_DNA"/>
</dbReference>
<comment type="caution">
    <text evidence="3">The sequence shown here is derived from an EMBL/GenBank/DDBJ whole genome shotgun (WGS) entry which is preliminary data.</text>
</comment>
<dbReference type="Proteomes" id="UP001438112">
    <property type="component" value="Unassembled WGS sequence"/>
</dbReference>
<keyword evidence="4" id="KW-1185">Reference proteome</keyword>
<evidence type="ECO:0000256" key="1">
    <source>
        <dbReference type="ARBA" id="ARBA00023002"/>
    </source>
</evidence>
<dbReference type="PANTHER" id="PTHR47307">
    <property type="entry name" value="GLUTATHIONE-REGULATED POTASSIUM-EFFLUX SYSTEM ANCILLARY PROTEIN KEFG"/>
    <property type="match status" value="1"/>
</dbReference>
<evidence type="ECO:0000259" key="2">
    <source>
        <dbReference type="Pfam" id="PF02525"/>
    </source>
</evidence>
<dbReference type="InterPro" id="IPR046980">
    <property type="entry name" value="KefG/KefF"/>
</dbReference>
<dbReference type="InterPro" id="IPR029039">
    <property type="entry name" value="Flavoprotein-like_sf"/>
</dbReference>
<proteinExistence type="predicted"/>
<organism evidence="3 4">
    <name type="scientific">Apilactobacillus apinorum</name>
    <dbReference type="NCBI Taxonomy" id="1218495"/>
    <lineage>
        <taxon>Bacteria</taxon>
        <taxon>Bacillati</taxon>
        <taxon>Bacillota</taxon>
        <taxon>Bacilli</taxon>
        <taxon>Lactobacillales</taxon>
        <taxon>Lactobacillaceae</taxon>
        <taxon>Apilactobacillus</taxon>
    </lineage>
</organism>
<dbReference type="InterPro" id="IPR003680">
    <property type="entry name" value="Flavodoxin_fold"/>
</dbReference>
<dbReference type="PANTHER" id="PTHR47307:SF1">
    <property type="entry name" value="GLUTATHIONE-REGULATED POTASSIUM-EFFLUX SYSTEM ANCILLARY PROTEIN KEFG"/>
    <property type="match status" value="1"/>
</dbReference>
<reference evidence="3 4" key="1">
    <citation type="submission" date="2024-03" db="EMBL/GenBank/DDBJ databases">
        <title>Inconsistent identification of Apilactobacillus kunkeei-related strains obtained by well-developed overall genome related indices.</title>
        <authorList>
            <person name="Maeno S."/>
            <person name="Endo A."/>
        </authorList>
    </citation>
    <scope>NUCLEOTIDE SEQUENCE [LARGE SCALE GENOMIC DNA]</scope>
    <source>
        <strain evidence="3 4">20H-10</strain>
    </source>
</reference>